<dbReference type="Proteomes" id="UP000187735">
    <property type="component" value="Chromosome"/>
</dbReference>
<evidence type="ECO:0008006" key="3">
    <source>
        <dbReference type="Google" id="ProtNLM"/>
    </source>
</evidence>
<evidence type="ECO:0000313" key="2">
    <source>
        <dbReference type="Proteomes" id="UP000187735"/>
    </source>
</evidence>
<dbReference type="AlphaFoldDB" id="A0A1P8WPW4"/>
<dbReference type="KEGG" id="fmr:Fuma_05767"/>
<dbReference type="RefSeq" id="WP_077027171.1">
    <property type="nucleotide sequence ID" value="NZ_CP017641.1"/>
</dbReference>
<keyword evidence="2" id="KW-1185">Reference proteome</keyword>
<accession>A0A1P8WPW4</accession>
<proteinExistence type="predicted"/>
<protein>
    <recommendedName>
        <fullName evidence="3">Response regulatory domain-containing protein</fullName>
    </recommendedName>
</protein>
<gene>
    <name evidence="1" type="ORF">Fuma_05767</name>
</gene>
<name>A0A1P8WPW4_9PLAN</name>
<reference evidence="1 2" key="1">
    <citation type="journal article" date="2016" name="Front. Microbiol.">
        <title>Fuerstia marisgermanicae gen. nov., sp. nov., an Unusual Member of the Phylum Planctomycetes from the German Wadden Sea.</title>
        <authorList>
            <person name="Kohn T."/>
            <person name="Heuer A."/>
            <person name="Jogler M."/>
            <person name="Vollmers J."/>
            <person name="Boedeker C."/>
            <person name="Bunk B."/>
            <person name="Rast P."/>
            <person name="Borchert D."/>
            <person name="Glockner I."/>
            <person name="Freese H.M."/>
            <person name="Klenk H.P."/>
            <person name="Overmann J."/>
            <person name="Kaster A.K."/>
            <person name="Rohde M."/>
            <person name="Wiegand S."/>
            <person name="Jogler C."/>
        </authorList>
    </citation>
    <scope>NUCLEOTIDE SEQUENCE [LARGE SCALE GENOMIC DNA]</scope>
    <source>
        <strain evidence="1 2">NH11</strain>
    </source>
</reference>
<sequence length="127" mass="14035">MSTDKLIYLICAAPSERDSLTKYFQKHQFNCQVFDGLASGREGVAAKSPHLIVLAGSSLPSPDICKFGAFVEEHCESPIIALLTQLQMSIVSEMAESENLWTAEYPISLREIRASVNEALEELEAEE</sequence>
<organism evidence="1 2">
    <name type="scientific">Fuerstiella marisgermanici</name>
    <dbReference type="NCBI Taxonomy" id="1891926"/>
    <lineage>
        <taxon>Bacteria</taxon>
        <taxon>Pseudomonadati</taxon>
        <taxon>Planctomycetota</taxon>
        <taxon>Planctomycetia</taxon>
        <taxon>Planctomycetales</taxon>
        <taxon>Planctomycetaceae</taxon>
        <taxon>Fuerstiella</taxon>
    </lineage>
</organism>
<evidence type="ECO:0000313" key="1">
    <source>
        <dbReference type="EMBL" id="APZ96099.1"/>
    </source>
</evidence>
<dbReference type="EMBL" id="CP017641">
    <property type="protein sequence ID" value="APZ96099.1"/>
    <property type="molecule type" value="Genomic_DNA"/>
</dbReference>
<dbReference type="STRING" id="1891926.Fuma_05767"/>